<protein>
    <submittedName>
        <fullName evidence="2">Uncharacterized protein</fullName>
    </submittedName>
</protein>
<evidence type="ECO:0000256" key="1">
    <source>
        <dbReference type="SAM" id="MobiDB-lite"/>
    </source>
</evidence>
<organism evidence="2 3">
    <name type="scientific">Stylosanthes scabra</name>
    <dbReference type="NCBI Taxonomy" id="79078"/>
    <lineage>
        <taxon>Eukaryota</taxon>
        <taxon>Viridiplantae</taxon>
        <taxon>Streptophyta</taxon>
        <taxon>Embryophyta</taxon>
        <taxon>Tracheophyta</taxon>
        <taxon>Spermatophyta</taxon>
        <taxon>Magnoliopsida</taxon>
        <taxon>eudicotyledons</taxon>
        <taxon>Gunneridae</taxon>
        <taxon>Pentapetalae</taxon>
        <taxon>rosids</taxon>
        <taxon>fabids</taxon>
        <taxon>Fabales</taxon>
        <taxon>Fabaceae</taxon>
        <taxon>Papilionoideae</taxon>
        <taxon>50 kb inversion clade</taxon>
        <taxon>dalbergioids sensu lato</taxon>
        <taxon>Dalbergieae</taxon>
        <taxon>Pterocarpus clade</taxon>
        <taxon>Stylosanthes</taxon>
    </lineage>
</organism>
<comment type="caution">
    <text evidence="2">The sequence shown here is derived from an EMBL/GenBank/DDBJ whole genome shotgun (WGS) entry which is preliminary data.</text>
</comment>
<dbReference type="Proteomes" id="UP001341840">
    <property type="component" value="Unassembled WGS sequence"/>
</dbReference>
<name>A0ABU6U593_9FABA</name>
<gene>
    <name evidence="2" type="ORF">PIB30_012809</name>
</gene>
<reference evidence="2 3" key="1">
    <citation type="journal article" date="2023" name="Plants (Basel)">
        <title>Bridging the Gap: Combining Genomics and Transcriptomics Approaches to Understand Stylosanthes scabra, an Orphan Legume from the Brazilian Caatinga.</title>
        <authorList>
            <person name="Ferreira-Neto J.R.C."/>
            <person name="da Silva M.D."/>
            <person name="Binneck E."/>
            <person name="de Melo N.F."/>
            <person name="da Silva R.H."/>
            <person name="de Melo A.L.T.M."/>
            <person name="Pandolfi V."/>
            <person name="Bustamante F.O."/>
            <person name="Brasileiro-Vidal A.C."/>
            <person name="Benko-Iseppon A.M."/>
        </authorList>
    </citation>
    <scope>NUCLEOTIDE SEQUENCE [LARGE SCALE GENOMIC DNA]</scope>
    <source>
        <tissue evidence="2">Leaves</tissue>
    </source>
</reference>
<feature type="compositionally biased region" description="Basic and acidic residues" evidence="1">
    <location>
        <begin position="13"/>
        <end position="22"/>
    </location>
</feature>
<keyword evidence="3" id="KW-1185">Reference proteome</keyword>
<evidence type="ECO:0000313" key="3">
    <source>
        <dbReference type="Proteomes" id="UP001341840"/>
    </source>
</evidence>
<dbReference type="EMBL" id="JASCZI010120861">
    <property type="protein sequence ID" value="MED6156249.1"/>
    <property type="molecule type" value="Genomic_DNA"/>
</dbReference>
<feature type="region of interest" description="Disordered" evidence="1">
    <location>
        <begin position="1"/>
        <end position="49"/>
    </location>
</feature>
<proteinExistence type="predicted"/>
<evidence type="ECO:0000313" key="2">
    <source>
        <dbReference type="EMBL" id="MED6156249.1"/>
    </source>
</evidence>
<accession>A0ABU6U593</accession>
<sequence>MISTVQNEEQDEGSLRGKHGEDIDVGGNNKGKNGGRFAFGSKEGDSRSLGGVGNANIRVSFHDKVVGDSFVKALGFASSLVGDKMALDCTHH</sequence>